<feature type="compositionally biased region" description="Low complexity" evidence="11">
    <location>
        <begin position="401"/>
        <end position="417"/>
    </location>
</feature>
<evidence type="ECO:0000256" key="1">
    <source>
        <dbReference type="ARBA" id="ARBA00012513"/>
    </source>
</evidence>
<dbReference type="PRINTS" id="PR01217">
    <property type="entry name" value="PRICHEXTENSN"/>
</dbReference>
<keyword evidence="14" id="KW-1185">Reference proteome</keyword>
<comment type="catalytic activity">
    <reaction evidence="8">
        <text>L-seryl-[protein] + ATP = O-phospho-L-seryl-[protein] + ADP + H(+)</text>
        <dbReference type="Rhea" id="RHEA:17989"/>
        <dbReference type="Rhea" id="RHEA-COMP:9863"/>
        <dbReference type="Rhea" id="RHEA-COMP:11604"/>
        <dbReference type="ChEBI" id="CHEBI:15378"/>
        <dbReference type="ChEBI" id="CHEBI:29999"/>
        <dbReference type="ChEBI" id="CHEBI:30616"/>
        <dbReference type="ChEBI" id="CHEBI:83421"/>
        <dbReference type="ChEBI" id="CHEBI:456216"/>
        <dbReference type="EC" id="2.7.11.1"/>
    </reaction>
</comment>
<evidence type="ECO:0000313" key="13">
    <source>
        <dbReference type="EMBL" id="KAL1511961.1"/>
    </source>
</evidence>
<dbReference type="EMBL" id="JBGBPQ010000013">
    <property type="protein sequence ID" value="KAL1511961.1"/>
    <property type="molecule type" value="Genomic_DNA"/>
</dbReference>
<dbReference type="Pfam" id="PF12796">
    <property type="entry name" value="Ank_2"/>
    <property type="match status" value="1"/>
</dbReference>
<feature type="compositionally biased region" description="Pro residues" evidence="11">
    <location>
        <begin position="418"/>
        <end position="478"/>
    </location>
</feature>
<name>A0AB34J4T4_PRYPA</name>
<evidence type="ECO:0000256" key="7">
    <source>
        <dbReference type="ARBA" id="ARBA00047899"/>
    </source>
</evidence>
<dbReference type="InterPro" id="IPR036770">
    <property type="entry name" value="Ankyrin_rpt-contain_sf"/>
</dbReference>
<feature type="compositionally biased region" description="Low complexity" evidence="11">
    <location>
        <begin position="497"/>
        <end position="523"/>
    </location>
</feature>
<keyword evidence="6 10" id="KW-0067">ATP-binding</keyword>
<evidence type="ECO:0000256" key="6">
    <source>
        <dbReference type="ARBA" id="ARBA00022840"/>
    </source>
</evidence>
<gene>
    <name evidence="13" type="ORF">AB1Y20_005241</name>
</gene>
<feature type="compositionally biased region" description="Pro residues" evidence="11">
    <location>
        <begin position="524"/>
        <end position="540"/>
    </location>
</feature>
<dbReference type="InterPro" id="IPR000719">
    <property type="entry name" value="Prot_kinase_dom"/>
</dbReference>
<comment type="catalytic activity">
    <reaction evidence="7">
        <text>L-threonyl-[protein] + ATP = O-phospho-L-threonyl-[protein] + ADP + H(+)</text>
        <dbReference type="Rhea" id="RHEA:46608"/>
        <dbReference type="Rhea" id="RHEA-COMP:11060"/>
        <dbReference type="Rhea" id="RHEA-COMP:11605"/>
        <dbReference type="ChEBI" id="CHEBI:15378"/>
        <dbReference type="ChEBI" id="CHEBI:30013"/>
        <dbReference type="ChEBI" id="CHEBI:30616"/>
        <dbReference type="ChEBI" id="CHEBI:61977"/>
        <dbReference type="ChEBI" id="CHEBI:456216"/>
        <dbReference type="EC" id="2.7.11.1"/>
    </reaction>
</comment>
<feature type="repeat" description="ANK" evidence="9">
    <location>
        <begin position="70"/>
        <end position="102"/>
    </location>
</feature>
<keyword evidence="9" id="KW-0040">ANK repeat</keyword>
<dbReference type="PANTHER" id="PTHR48006">
    <property type="entry name" value="LEUCINE-RICH REPEAT-CONTAINING PROTEIN DDB_G0281931-RELATED"/>
    <property type="match status" value="1"/>
</dbReference>
<dbReference type="InterPro" id="IPR051824">
    <property type="entry name" value="LRR_Rcpt-Like_S/T_Kinase"/>
</dbReference>
<keyword evidence="2" id="KW-0723">Serine/threonine-protein kinase</keyword>
<sequence>MHDSSFNAQVSHLLRTEASTAEEDAMMGTPRRSLFDISESFLMAVQLGDVQKVRSLVGMGVDINQPLDSLGTTPLIHAVKEHNVSMIEVLIASKADLECRRALPPQTALRCAVMKIMKGRGTDVLRMLLAAGANVSDKDETTGATVLHALVSHPLADHYTTISLLCEARASVDAKDDGGCTPLSIALAASPESRVSQLLQSFKPPARRSKVHKFIGTFRSACSFPRSKPRSRPAAPVSYTSAREDSAPSMMRVDAEVVSSAAEQRPLLEKERAELREAIAQAEMAGIEPQEMQRAIAKLEHVERQLALAGVAPANVRGPTVDMPAIVDDANEPVLHLSALLSPRHCTRLAAASENSSSHHSSSHPCPTPAVTSEVQPARHTPAPASTPPSPSPAPPPAPKPASSSASTSSAATLPPDATAPPVPIPLPAATAPPAPSTLPPVPTPAHTPSPTHTRPPAPTPPPDPALPPAPTPHPAPTLLPALTALHAPTDPPATTPPSVATLPPALTVSPAPTRPPATTLPSVPTPPPVSSPAPAPAPNRAPALTATIHASASTSAAPVPAAPPPLSVPSIHAVPATATVPSKHPSSPTPALPAASPPRKVHPPVPAVRPPRAASAPDPSQRQFRFRYAEIECMTGNFAAANKLGEGGSSHVYAGVLDSGMRVAVKRIDQHAELQAFTNLTARDQMANELSILSQAHEMLHPNFVPILGACDDGPSLVVVYLRMEGGTLEERLQRARTAPPDEVSSILDNPSRVRLLLDVARGLAHLHEHLQRIHRDINPSNILLDEGTRGYIGDFGLCCPTSKSHQHRELHGTNLYLAPEYKFRGELTTKVDVYAFGIVVLETMTSLPIDFTVTRLPTDDPRIPHLLFTSKYPRHLHDLWEHHCCAAPGQLARFADASTCQLGEIWTDVHTVIKNCLNPHFSDRPSMSNLIPYLTAIELSVCS</sequence>
<protein>
    <recommendedName>
        <fullName evidence="1">non-specific serine/threonine protein kinase</fullName>
        <ecNumber evidence="1">2.7.11.1</ecNumber>
    </recommendedName>
</protein>
<keyword evidence="3" id="KW-0808">Transferase</keyword>
<feature type="region of interest" description="Disordered" evidence="11">
    <location>
        <begin position="225"/>
        <end position="250"/>
    </location>
</feature>
<dbReference type="PROSITE" id="PS50088">
    <property type="entry name" value="ANK_REPEAT"/>
    <property type="match status" value="1"/>
</dbReference>
<feature type="compositionally biased region" description="Low complexity" evidence="11">
    <location>
        <begin position="611"/>
        <end position="621"/>
    </location>
</feature>
<keyword evidence="4 10" id="KW-0547">Nucleotide-binding</keyword>
<dbReference type="SUPFAM" id="SSF48403">
    <property type="entry name" value="Ankyrin repeat"/>
    <property type="match status" value="1"/>
</dbReference>
<evidence type="ECO:0000256" key="5">
    <source>
        <dbReference type="ARBA" id="ARBA00022777"/>
    </source>
</evidence>
<comment type="caution">
    <text evidence="13">The sequence shown here is derived from an EMBL/GenBank/DDBJ whole genome shotgun (WGS) entry which is preliminary data.</text>
</comment>
<accession>A0AB34J4T4</accession>
<keyword evidence="5" id="KW-0418">Kinase</keyword>
<evidence type="ECO:0000256" key="2">
    <source>
        <dbReference type="ARBA" id="ARBA00022527"/>
    </source>
</evidence>
<dbReference type="Gene3D" id="3.30.200.20">
    <property type="entry name" value="Phosphorylase Kinase, domain 1"/>
    <property type="match status" value="1"/>
</dbReference>
<feature type="binding site" evidence="10">
    <location>
        <position position="667"/>
    </location>
    <ligand>
        <name>ATP</name>
        <dbReference type="ChEBI" id="CHEBI:30616"/>
    </ligand>
</feature>
<dbReference type="Proteomes" id="UP001515480">
    <property type="component" value="Unassembled WGS sequence"/>
</dbReference>
<evidence type="ECO:0000259" key="12">
    <source>
        <dbReference type="PROSITE" id="PS50011"/>
    </source>
</evidence>
<dbReference type="SUPFAM" id="SSF56112">
    <property type="entry name" value="Protein kinase-like (PK-like)"/>
    <property type="match status" value="1"/>
</dbReference>
<evidence type="ECO:0000256" key="11">
    <source>
        <dbReference type="SAM" id="MobiDB-lite"/>
    </source>
</evidence>
<feature type="compositionally biased region" description="Low complexity" evidence="11">
    <location>
        <begin position="479"/>
        <end position="489"/>
    </location>
</feature>
<feature type="domain" description="Protein kinase" evidence="12">
    <location>
        <begin position="639"/>
        <end position="936"/>
    </location>
</feature>
<feature type="region of interest" description="Disordered" evidence="11">
    <location>
        <begin position="579"/>
        <end position="622"/>
    </location>
</feature>
<dbReference type="InterPro" id="IPR017441">
    <property type="entry name" value="Protein_kinase_ATP_BS"/>
</dbReference>
<dbReference type="EC" id="2.7.11.1" evidence="1"/>
<dbReference type="GO" id="GO:0005524">
    <property type="term" value="F:ATP binding"/>
    <property type="evidence" value="ECO:0007669"/>
    <property type="project" value="UniProtKB-UniRule"/>
</dbReference>
<evidence type="ECO:0000313" key="14">
    <source>
        <dbReference type="Proteomes" id="UP001515480"/>
    </source>
</evidence>
<dbReference type="SMART" id="SM00248">
    <property type="entry name" value="ANK"/>
    <property type="match status" value="5"/>
</dbReference>
<dbReference type="Gene3D" id="1.25.40.20">
    <property type="entry name" value="Ankyrin repeat-containing domain"/>
    <property type="match status" value="1"/>
</dbReference>
<evidence type="ECO:0000256" key="3">
    <source>
        <dbReference type="ARBA" id="ARBA00022679"/>
    </source>
</evidence>
<dbReference type="Pfam" id="PF00069">
    <property type="entry name" value="Pkinase"/>
    <property type="match status" value="1"/>
</dbReference>
<dbReference type="Gene3D" id="1.10.510.10">
    <property type="entry name" value="Transferase(Phosphotransferase) domain 1"/>
    <property type="match status" value="1"/>
</dbReference>
<proteinExistence type="predicted"/>
<feature type="compositionally biased region" description="Pro residues" evidence="11">
    <location>
        <begin position="385"/>
        <end position="400"/>
    </location>
</feature>
<dbReference type="InterPro" id="IPR002110">
    <property type="entry name" value="Ankyrin_rpt"/>
</dbReference>
<organism evidence="13 14">
    <name type="scientific">Prymnesium parvum</name>
    <name type="common">Toxic golden alga</name>
    <dbReference type="NCBI Taxonomy" id="97485"/>
    <lineage>
        <taxon>Eukaryota</taxon>
        <taxon>Haptista</taxon>
        <taxon>Haptophyta</taxon>
        <taxon>Prymnesiophyceae</taxon>
        <taxon>Prymnesiales</taxon>
        <taxon>Prymnesiaceae</taxon>
        <taxon>Prymnesium</taxon>
    </lineage>
</organism>
<evidence type="ECO:0000256" key="10">
    <source>
        <dbReference type="PROSITE-ProRule" id="PRU10141"/>
    </source>
</evidence>
<dbReference type="PANTHER" id="PTHR48006:SF102">
    <property type="entry name" value="LEUCINE-RICH REPEAT-CONTAINING PROTEIN DDB_G0281931-RELATED"/>
    <property type="match status" value="1"/>
</dbReference>
<dbReference type="PROSITE" id="PS50011">
    <property type="entry name" value="PROTEIN_KINASE_DOM"/>
    <property type="match status" value="1"/>
</dbReference>
<dbReference type="AlphaFoldDB" id="A0AB34J4T4"/>
<dbReference type="GO" id="GO:0004674">
    <property type="term" value="F:protein serine/threonine kinase activity"/>
    <property type="evidence" value="ECO:0007669"/>
    <property type="project" value="UniProtKB-KW"/>
</dbReference>
<evidence type="ECO:0000256" key="4">
    <source>
        <dbReference type="ARBA" id="ARBA00022741"/>
    </source>
</evidence>
<dbReference type="InterPro" id="IPR011009">
    <property type="entry name" value="Kinase-like_dom_sf"/>
</dbReference>
<feature type="region of interest" description="Disordered" evidence="11">
    <location>
        <begin position="351"/>
        <end position="542"/>
    </location>
</feature>
<dbReference type="PROSITE" id="PS00107">
    <property type="entry name" value="PROTEIN_KINASE_ATP"/>
    <property type="match status" value="1"/>
</dbReference>
<reference evidence="13 14" key="1">
    <citation type="journal article" date="2024" name="Science">
        <title>Giant polyketide synthase enzymes in the biosynthesis of giant marine polyether toxins.</title>
        <authorList>
            <person name="Fallon T.R."/>
            <person name="Shende V.V."/>
            <person name="Wierzbicki I.H."/>
            <person name="Pendleton A.L."/>
            <person name="Watervoot N.F."/>
            <person name="Auber R.P."/>
            <person name="Gonzalez D.J."/>
            <person name="Wisecaver J.H."/>
            <person name="Moore B.S."/>
        </authorList>
    </citation>
    <scope>NUCLEOTIDE SEQUENCE [LARGE SCALE GENOMIC DNA]</scope>
    <source>
        <strain evidence="13 14">12B1</strain>
    </source>
</reference>
<evidence type="ECO:0000256" key="8">
    <source>
        <dbReference type="ARBA" id="ARBA00048679"/>
    </source>
</evidence>
<evidence type="ECO:0000256" key="9">
    <source>
        <dbReference type="PROSITE-ProRule" id="PRU00023"/>
    </source>
</evidence>